<comment type="caution">
    <text evidence="2">The sequence shown here is derived from an EMBL/GenBank/DDBJ whole genome shotgun (WGS) entry which is preliminary data.</text>
</comment>
<protein>
    <submittedName>
        <fullName evidence="2">Uncharacterized protein</fullName>
    </submittedName>
</protein>
<evidence type="ECO:0000256" key="1">
    <source>
        <dbReference type="SAM" id="MobiDB-lite"/>
    </source>
</evidence>
<name>A0A484BSZ6_DRONA</name>
<dbReference type="Proteomes" id="UP000295192">
    <property type="component" value="Unassembled WGS sequence"/>
</dbReference>
<dbReference type="EMBL" id="LSRL02000006">
    <property type="protein sequence ID" value="TDG51907.1"/>
    <property type="molecule type" value="Genomic_DNA"/>
</dbReference>
<proteinExistence type="predicted"/>
<gene>
    <name evidence="2" type="ORF">AWZ03_001577</name>
</gene>
<organism evidence="2 3">
    <name type="scientific">Drosophila navojoa</name>
    <name type="common">Fruit fly</name>
    <dbReference type="NCBI Taxonomy" id="7232"/>
    <lineage>
        <taxon>Eukaryota</taxon>
        <taxon>Metazoa</taxon>
        <taxon>Ecdysozoa</taxon>
        <taxon>Arthropoda</taxon>
        <taxon>Hexapoda</taxon>
        <taxon>Insecta</taxon>
        <taxon>Pterygota</taxon>
        <taxon>Neoptera</taxon>
        <taxon>Endopterygota</taxon>
        <taxon>Diptera</taxon>
        <taxon>Brachycera</taxon>
        <taxon>Muscomorpha</taxon>
        <taxon>Ephydroidea</taxon>
        <taxon>Drosophilidae</taxon>
        <taxon>Drosophila</taxon>
    </lineage>
</organism>
<feature type="compositionally biased region" description="Polar residues" evidence="1">
    <location>
        <begin position="31"/>
        <end position="41"/>
    </location>
</feature>
<evidence type="ECO:0000313" key="2">
    <source>
        <dbReference type="EMBL" id="TDG51907.1"/>
    </source>
</evidence>
<dbReference type="AlphaFoldDB" id="A0A484BSZ6"/>
<keyword evidence="3" id="KW-1185">Reference proteome</keyword>
<feature type="region of interest" description="Disordered" evidence="1">
    <location>
        <begin position="1"/>
        <end position="57"/>
    </location>
</feature>
<sequence length="83" mass="9307">MTDEPGACVSGTRSSEPVLLGKRPRPGKRATAQTDSSLGQTLKQKEQQQQEQQEQQQQQLQQYTVLPRATAHRNQWNEICSGT</sequence>
<reference evidence="2 3" key="1">
    <citation type="journal article" date="2019" name="J. Hered.">
        <title>An Improved Genome Assembly for Drosophila navojoa, the Basal Species in the mojavensis Cluster.</title>
        <authorList>
            <person name="Vanderlinde T."/>
            <person name="Dupim E.G."/>
            <person name="Nazario-Yepiz N.O."/>
            <person name="Carvalho A.B."/>
        </authorList>
    </citation>
    <scope>NUCLEOTIDE SEQUENCE [LARGE SCALE GENOMIC DNA]</scope>
    <source>
        <strain evidence="2">Navoj_Jal97</strain>
        <tissue evidence="2">Whole organism</tissue>
    </source>
</reference>
<accession>A0A484BSZ6</accession>
<evidence type="ECO:0000313" key="3">
    <source>
        <dbReference type="Proteomes" id="UP000295192"/>
    </source>
</evidence>